<name>A0A8S5R301_9CAUD</name>
<protein>
    <submittedName>
        <fullName evidence="1">Uncharacterized protein</fullName>
    </submittedName>
</protein>
<reference evidence="1" key="1">
    <citation type="journal article" date="2021" name="Proc. Natl. Acad. Sci. U.S.A.">
        <title>A Catalog of Tens of Thousands of Viruses from Human Metagenomes Reveals Hidden Associations with Chronic Diseases.</title>
        <authorList>
            <person name="Tisza M.J."/>
            <person name="Buck C.B."/>
        </authorList>
    </citation>
    <scope>NUCLEOTIDE SEQUENCE</scope>
    <source>
        <strain evidence="1">Ct6d71</strain>
    </source>
</reference>
<accession>A0A8S5R301</accession>
<evidence type="ECO:0000313" key="1">
    <source>
        <dbReference type="EMBL" id="DAE25465.1"/>
    </source>
</evidence>
<sequence>MEKLINAKVHVADLGQKVVSFIYNPDSPLSEEEQIYSNLGMTVSSAEEYIKKVYVLRTIDGKYIGESFDLFETFCSRVKQFATRVDAIKWCEATMSEAQIRELTIHEEQV</sequence>
<organism evidence="1">
    <name type="scientific">Siphoviridae sp. ct6d71</name>
    <dbReference type="NCBI Taxonomy" id="2826298"/>
    <lineage>
        <taxon>Viruses</taxon>
        <taxon>Duplodnaviria</taxon>
        <taxon>Heunggongvirae</taxon>
        <taxon>Uroviricota</taxon>
        <taxon>Caudoviricetes</taxon>
    </lineage>
</organism>
<dbReference type="EMBL" id="BK015797">
    <property type="protein sequence ID" value="DAE25465.1"/>
    <property type="molecule type" value="Genomic_DNA"/>
</dbReference>
<proteinExistence type="predicted"/>